<reference evidence="1 2" key="1">
    <citation type="journal article" date="2012" name="PLoS Pathog.">
        <title>Diverse lifestyles and strategies of plant pathogenesis encoded in the genomes of eighteen Dothideomycetes fungi.</title>
        <authorList>
            <person name="Ohm R.A."/>
            <person name="Feau N."/>
            <person name="Henrissat B."/>
            <person name="Schoch C.L."/>
            <person name="Horwitz B.A."/>
            <person name="Barry K.W."/>
            <person name="Condon B.J."/>
            <person name="Copeland A.C."/>
            <person name="Dhillon B."/>
            <person name="Glaser F."/>
            <person name="Hesse C.N."/>
            <person name="Kosti I."/>
            <person name="LaButti K."/>
            <person name="Lindquist E.A."/>
            <person name="Lucas S."/>
            <person name="Salamov A.A."/>
            <person name="Bradshaw R.E."/>
            <person name="Ciuffetti L."/>
            <person name="Hamelin R.C."/>
            <person name="Kema G.H.J."/>
            <person name="Lawrence C."/>
            <person name="Scott J.A."/>
            <person name="Spatafora J.W."/>
            <person name="Turgeon B.G."/>
            <person name="de Wit P.J.G.M."/>
            <person name="Zhong S."/>
            <person name="Goodwin S.B."/>
            <person name="Grigoriev I.V."/>
        </authorList>
    </citation>
    <scope>NUCLEOTIDE SEQUENCE [LARGE SCALE GENOMIC DNA]</scope>
    <source>
        <strain evidence="1 2">CIRAD86</strain>
    </source>
</reference>
<gene>
    <name evidence="1" type="ORF">MYCFIDRAFT_180756</name>
</gene>
<dbReference type="EMBL" id="KB446576">
    <property type="protein sequence ID" value="EME76769.1"/>
    <property type="molecule type" value="Genomic_DNA"/>
</dbReference>
<dbReference type="STRING" id="383855.M2ZCF6"/>
<dbReference type="AlphaFoldDB" id="M2ZCF6"/>
<dbReference type="VEuPathDB" id="FungiDB:MYCFIDRAFT_180756"/>
<dbReference type="GeneID" id="19334510"/>
<dbReference type="KEGG" id="pfj:MYCFIDRAFT_180756"/>
<evidence type="ECO:0000313" key="1">
    <source>
        <dbReference type="EMBL" id="EME76769.1"/>
    </source>
</evidence>
<organism evidence="1 2">
    <name type="scientific">Pseudocercospora fijiensis (strain CIRAD86)</name>
    <name type="common">Black leaf streak disease fungus</name>
    <name type="synonym">Mycosphaerella fijiensis</name>
    <dbReference type="NCBI Taxonomy" id="383855"/>
    <lineage>
        <taxon>Eukaryota</taxon>
        <taxon>Fungi</taxon>
        <taxon>Dikarya</taxon>
        <taxon>Ascomycota</taxon>
        <taxon>Pezizomycotina</taxon>
        <taxon>Dothideomycetes</taxon>
        <taxon>Dothideomycetidae</taxon>
        <taxon>Mycosphaerellales</taxon>
        <taxon>Mycosphaerellaceae</taxon>
        <taxon>Pseudocercospora</taxon>
    </lineage>
</organism>
<proteinExistence type="predicted"/>
<sequence length="366" mass="40643">MNSGDWDRQGEGGNGARYKGEAGDEMLLVFELSIASQAHLVDRRSFKSANLFTSHTELFLLPVSLKLPEMQARMKQPTMWRSQPGVQFSLHTSSPLFEACGVEIFHPFCIACRERSERASRSAVASPEPFLSLLRWLCCCLLRCGGVWSFPRFWLHAAAPSSFAEEREIDSTPTCFGAYTQTPGRGKRSGSIRIVESLVDLDEVSPDKTTIAADQGADEDDTGFNAWHIIAGSNPCIQGGIHAVQLTESAHVPPWSKEMHLEAPLAKLDEIPNMASKKLEDQHKKQAENCEKHSLLPSSTTWRSTTACLPFLGRTVIIRSRGSIGRRQKIIDSKFRRRSEKSPCQNKLACPLPSRSISEIPPIPNL</sequence>
<keyword evidence="2" id="KW-1185">Reference proteome</keyword>
<evidence type="ECO:0000313" key="2">
    <source>
        <dbReference type="Proteomes" id="UP000016932"/>
    </source>
</evidence>
<dbReference type="HOGENOM" id="CLU_756772_0_0_1"/>
<dbReference type="OrthoDB" id="5426892at2759"/>
<protein>
    <submittedName>
        <fullName evidence="1">Uncharacterized protein</fullName>
    </submittedName>
</protein>
<dbReference type="RefSeq" id="XP_007932682.1">
    <property type="nucleotide sequence ID" value="XM_007934491.1"/>
</dbReference>
<dbReference type="Proteomes" id="UP000016932">
    <property type="component" value="Unassembled WGS sequence"/>
</dbReference>
<accession>M2ZCF6</accession>
<name>M2ZCF6_PSEFD</name>